<organism evidence="1">
    <name type="scientific">Anguilla anguilla</name>
    <name type="common">European freshwater eel</name>
    <name type="synonym">Muraena anguilla</name>
    <dbReference type="NCBI Taxonomy" id="7936"/>
    <lineage>
        <taxon>Eukaryota</taxon>
        <taxon>Metazoa</taxon>
        <taxon>Chordata</taxon>
        <taxon>Craniata</taxon>
        <taxon>Vertebrata</taxon>
        <taxon>Euteleostomi</taxon>
        <taxon>Actinopterygii</taxon>
        <taxon>Neopterygii</taxon>
        <taxon>Teleostei</taxon>
        <taxon>Anguilliformes</taxon>
        <taxon>Anguillidae</taxon>
        <taxon>Anguilla</taxon>
    </lineage>
</organism>
<protein>
    <submittedName>
        <fullName evidence="1">Uncharacterized protein</fullName>
    </submittedName>
</protein>
<dbReference type="AlphaFoldDB" id="A0A0E9QI58"/>
<name>A0A0E9QI58_ANGAN</name>
<sequence length="20" mass="2373">MINHSFTHIIGLINESNYIR</sequence>
<dbReference type="EMBL" id="GBXM01092834">
    <property type="protein sequence ID" value="JAH15743.1"/>
    <property type="molecule type" value="Transcribed_RNA"/>
</dbReference>
<evidence type="ECO:0000313" key="1">
    <source>
        <dbReference type="EMBL" id="JAH15743.1"/>
    </source>
</evidence>
<reference evidence="1" key="2">
    <citation type="journal article" date="2015" name="Fish Shellfish Immunol.">
        <title>Early steps in the European eel (Anguilla anguilla)-Vibrio vulnificus interaction in the gills: Role of the RtxA13 toxin.</title>
        <authorList>
            <person name="Callol A."/>
            <person name="Pajuelo D."/>
            <person name="Ebbesson L."/>
            <person name="Teles M."/>
            <person name="MacKenzie S."/>
            <person name="Amaro C."/>
        </authorList>
    </citation>
    <scope>NUCLEOTIDE SEQUENCE</scope>
</reference>
<accession>A0A0E9QI58</accession>
<proteinExistence type="predicted"/>
<reference evidence="1" key="1">
    <citation type="submission" date="2014-11" db="EMBL/GenBank/DDBJ databases">
        <authorList>
            <person name="Amaro Gonzalez C."/>
        </authorList>
    </citation>
    <scope>NUCLEOTIDE SEQUENCE</scope>
</reference>